<dbReference type="RefSeq" id="WP_066872329.1">
    <property type="nucleotide sequence ID" value="NZ_LNQB01000067.1"/>
</dbReference>
<comment type="similarity">
    <text evidence="2">Belongs to the membrane fusion protein (MFP) (TC 8.A.1) family.</text>
</comment>
<dbReference type="Pfam" id="PF25876">
    <property type="entry name" value="HH_MFP_RND"/>
    <property type="match status" value="1"/>
</dbReference>
<keyword evidence="4" id="KW-1003">Cell membrane</keyword>
<reference evidence="12 13" key="1">
    <citation type="submission" date="2015-11" db="EMBL/GenBank/DDBJ databases">
        <title>Ensifer anhuiense sp. nov., an effective nitrogen fixation bacterium with Glycine soja.</title>
        <authorList>
            <person name="Yan H."/>
            <person name="Chen W."/>
        </authorList>
    </citation>
    <scope>NUCLEOTIDE SEQUENCE [LARGE SCALE GENOMIC DNA]</scope>
    <source>
        <strain evidence="12 13">LMG 7837</strain>
    </source>
</reference>
<proteinExistence type="inferred from homology"/>
<evidence type="ECO:0000259" key="10">
    <source>
        <dbReference type="Pfam" id="PF25944"/>
    </source>
</evidence>
<evidence type="ECO:0000256" key="2">
    <source>
        <dbReference type="ARBA" id="ARBA00009477"/>
    </source>
</evidence>
<dbReference type="InterPro" id="IPR058624">
    <property type="entry name" value="MdtA-like_HH"/>
</dbReference>
<evidence type="ECO:0000259" key="9">
    <source>
        <dbReference type="Pfam" id="PF25917"/>
    </source>
</evidence>
<dbReference type="Pfam" id="PF25917">
    <property type="entry name" value="BSH_RND"/>
    <property type="match status" value="1"/>
</dbReference>
<keyword evidence="6" id="KW-0472">Membrane</keyword>
<evidence type="ECO:0000256" key="4">
    <source>
        <dbReference type="ARBA" id="ARBA00022475"/>
    </source>
</evidence>
<feature type="compositionally biased region" description="Gly residues" evidence="7">
    <location>
        <begin position="57"/>
        <end position="66"/>
    </location>
</feature>
<dbReference type="PANTHER" id="PTHR30469:SF36">
    <property type="entry name" value="BLL3903 PROTEIN"/>
    <property type="match status" value="1"/>
</dbReference>
<dbReference type="Gene3D" id="1.10.287.470">
    <property type="entry name" value="Helix hairpin bin"/>
    <property type="match status" value="1"/>
</dbReference>
<evidence type="ECO:0000256" key="3">
    <source>
        <dbReference type="ARBA" id="ARBA00022448"/>
    </source>
</evidence>
<dbReference type="Gene3D" id="2.40.50.100">
    <property type="match status" value="1"/>
</dbReference>
<evidence type="ECO:0000256" key="6">
    <source>
        <dbReference type="ARBA" id="ARBA00023136"/>
    </source>
</evidence>
<dbReference type="Pfam" id="PF25967">
    <property type="entry name" value="RND-MFP_C"/>
    <property type="match status" value="1"/>
</dbReference>
<evidence type="ECO:0000256" key="5">
    <source>
        <dbReference type="ARBA" id="ARBA00022519"/>
    </source>
</evidence>
<feature type="compositionally biased region" description="Basic and acidic residues" evidence="7">
    <location>
        <begin position="44"/>
        <end position="54"/>
    </location>
</feature>
<dbReference type="InterPro" id="IPR058627">
    <property type="entry name" value="MdtA-like_C"/>
</dbReference>
<dbReference type="InterPro" id="IPR058626">
    <property type="entry name" value="MdtA-like_b-barrel"/>
</dbReference>
<dbReference type="AlphaFoldDB" id="A0A178YIQ6"/>
<comment type="subcellular location">
    <subcellularLocation>
        <location evidence="1">Cell membrane</location>
    </subcellularLocation>
</comment>
<dbReference type="SUPFAM" id="SSF111369">
    <property type="entry name" value="HlyD-like secretion proteins"/>
    <property type="match status" value="1"/>
</dbReference>
<feature type="domain" description="Multidrug resistance protein MdtA-like barrel-sandwich hybrid" evidence="9">
    <location>
        <begin position="94"/>
        <end position="239"/>
    </location>
</feature>
<keyword evidence="5" id="KW-0997">Cell inner membrane</keyword>
<evidence type="ECO:0000259" key="11">
    <source>
        <dbReference type="Pfam" id="PF25967"/>
    </source>
</evidence>
<evidence type="ECO:0000313" key="12">
    <source>
        <dbReference type="EMBL" id="OAP46873.1"/>
    </source>
</evidence>
<gene>
    <name evidence="12" type="ORF">ATB98_13520</name>
</gene>
<dbReference type="Pfam" id="PF25944">
    <property type="entry name" value="Beta-barrel_RND"/>
    <property type="match status" value="1"/>
</dbReference>
<organism evidence="12 13">
    <name type="scientific">Sinorhizobium saheli</name>
    <dbReference type="NCBI Taxonomy" id="36856"/>
    <lineage>
        <taxon>Bacteria</taxon>
        <taxon>Pseudomonadati</taxon>
        <taxon>Pseudomonadota</taxon>
        <taxon>Alphaproteobacteria</taxon>
        <taxon>Hyphomicrobiales</taxon>
        <taxon>Rhizobiaceae</taxon>
        <taxon>Sinorhizobium/Ensifer group</taxon>
        <taxon>Sinorhizobium</taxon>
    </lineage>
</organism>
<accession>A0A178YIQ6</accession>
<dbReference type="GO" id="GO:1990281">
    <property type="term" value="C:efflux pump complex"/>
    <property type="evidence" value="ECO:0007669"/>
    <property type="project" value="TreeGrafter"/>
</dbReference>
<evidence type="ECO:0000259" key="8">
    <source>
        <dbReference type="Pfam" id="PF25876"/>
    </source>
</evidence>
<protein>
    <submittedName>
        <fullName evidence="12">Hemolysin D</fullName>
    </submittedName>
</protein>
<evidence type="ECO:0000313" key="13">
    <source>
        <dbReference type="Proteomes" id="UP000078507"/>
    </source>
</evidence>
<dbReference type="Gene3D" id="2.40.420.20">
    <property type="match status" value="1"/>
</dbReference>
<dbReference type="Gene3D" id="2.40.30.170">
    <property type="match status" value="1"/>
</dbReference>
<dbReference type="Proteomes" id="UP000078507">
    <property type="component" value="Unassembled WGS sequence"/>
</dbReference>
<sequence length="405" mass="41849">MQSRVLIAVVALGSMLGGTMIAPLAGLPATALFATDAGSGAHEAGPRPDGDKRSAGGPRGAAGGPRGAAVEVAQVKTQDFPVVVSTFANVEAPETVTVNARVSSQVTAIHVRDGQMVRAGDLLVSLDDRALKAALNRDKAILAKDTALLADAKIELERARTLRDDRSGTEQAYDTALAAQQSAKATVDADQATVDVDEVTLSYTSIRAPIDGRLGAVQVAIGDLVGTSGSGSPTSLVTITSIDPIEVAFHLPESYLQSFKARLDTGAPPQVKARQSGTGGLIGTGVLDFIDSAIDAATGTVMMRARFDNGEQKLWPGQYVEIDVEQNILPKAAVIPAVAVQTGQKGDFVYRLAPNDTVELRPVVVAANDGQVAAISSGLAAGDKVVTEGQLNLKAGDKARIAEKR</sequence>
<dbReference type="InterPro" id="IPR006143">
    <property type="entry name" value="RND_pump_MFP"/>
</dbReference>
<dbReference type="PANTHER" id="PTHR30469">
    <property type="entry name" value="MULTIDRUG RESISTANCE PROTEIN MDTA"/>
    <property type="match status" value="1"/>
</dbReference>
<feature type="domain" description="Multidrug resistance protein MdtA-like alpha-helical hairpin" evidence="8">
    <location>
        <begin position="135"/>
        <end position="204"/>
    </location>
</feature>
<keyword evidence="3" id="KW-0813">Transport</keyword>
<dbReference type="InterPro" id="IPR058625">
    <property type="entry name" value="MdtA-like_BSH"/>
</dbReference>
<dbReference type="GO" id="GO:0015562">
    <property type="term" value="F:efflux transmembrane transporter activity"/>
    <property type="evidence" value="ECO:0007669"/>
    <property type="project" value="TreeGrafter"/>
</dbReference>
<comment type="caution">
    <text evidence="12">The sequence shown here is derived from an EMBL/GenBank/DDBJ whole genome shotgun (WGS) entry which is preliminary data.</text>
</comment>
<evidence type="ECO:0000256" key="7">
    <source>
        <dbReference type="SAM" id="MobiDB-lite"/>
    </source>
</evidence>
<feature type="domain" description="Multidrug resistance protein MdtA-like beta-barrel" evidence="10">
    <location>
        <begin position="244"/>
        <end position="325"/>
    </location>
</feature>
<dbReference type="OrthoDB" id="9783047at2"/>
<name>A0A178YIQ6_SINSA</name>
<dbReference type="STRING" id="36856.ATB98_13520"/>
<feature type="region of interest" description="Disordered" evidence="7">
    <location>
        <begin position="38"/>
        <end position="67"/>
    </location>
</feature>
<evidence type="ECO:0000256" key="1">
    <source>
        <dbReference type="ARBA" id="ARBA00004236"/>
    </source>
</evidence>
<dbReference type="EMBL" id="LNQB01000067">
    <property type="protein sequence ID" value="OAP46873.1"/>
    <property type="molecule type" value="Genomic_DNA"/>
</dbReference>
<keyword evidence="13" id="KW-1185">Reference proteome</keyword>
<feature type="domain" description="Multidrug resistance protein MdtA-like C-terminal permuted SH3" evidence="11">
    <location>
        <begin position="332"/>
        <end position="389"/>
    </location>
</feature>
<dbReference type="NCBIfam" id="TIGR01730">
    <property type="entry name" value="RND_mfp"/>
    <property type="match status" value="1"/>
</dbReference>